<evidence type="ECO:0000256" key="8">
    <source>
        <dbReference type="ARBA" id="ARBA00047838"/>
    </source>
</evidence>
<protein>
    <recommendedName>
        <fullName evidence="10">Imidazole glycerol phosphate synthase subunit HisH</fullName>
        <ecNumber evidence="10">4.3.2.10</ecNumber>
    </recommendedName>
    <alternativeName>
        <fullName evidence="10">IGP synthase glutaminase subunit</fullName>
        <ecNumber evidence="10">3.5.1.2</ecNumber>
    </alternativeName>
    <alternativeName>
        <fullName evidence="10">IGP synthase subunit HisH</fullName>
    </alternativeName>
    <alternativeName>
        <fullName evidence="10">ImGP synthase subunit HisH</fullName>
        <shortName evidence="10">IGPS subunit HisH</shortName>
    </alternativeName>
</protein>
<keyword evidence="7 10" id="KW-0456">Lyase</keyword>
<dbReference type="GO" id="GO:0000107">
    <property type="term" value="F:imidazoleglycerol-phosphate synthase activity"/>
    <property type="evidence" value="ECO:0007669"/>
    <property type="project" value="UniProtKB-UniRule"/>
</dbReference>
<dbReference type="RefSeq" id="WP_165600383.1">
    <property type="nucleotide sequence ID" value="NZ_SORZ01000001.1"/>
</dbReference>
<dbReference type="InterPro" id="IPR029062">
    <property type="entry name" value="Class_I_gatase-like"/>
</dbReference>
<evidence type="ECO:0000256" key="4">
    <source>
        <dbReference type="ARBA" id="ARBA00022801"/>
    </source>
</evidence>
<dbReference type="HAMAP" id="MF_00278">
    <property type="entry name" value="HisH"/>
    <property type="match status" value="1"/>
</dbReference>
<dbReference type="NCBIfam" id="TIGR01855">
    <property type="entry name" value="IMP_synth_hisH"/>
    <property type="match status" value="1"/>
</dbReference>
<keyword evidence="14" id="KW-1185">Reference proteome</keyword>
<evidence type="ECO:0000256" key="10">
    <source>
        <dbReference type="HAMAP-Rule" id="MF_00278"/>
    </source>
</evidence>
<dbReference type="Pfam" id="PF00117">
    <property type="entry name" value="GATase"/>
    <property type="match status" value="1"/>
</dbReference>
<evidence type="ECO:0000259" key="12">
    <source>
        <dbReference type="Pfam" id="PF00117"/>
    </source>
</evidence>
<name>A0A506URP9_9PROT</name>
<dbReference type="CDD" id="cd01748">
    <property type="entry name" value="GATase1_IGP_Synthase"/>
    <property type="match status" value="1"/>
</dbReference>
<accession>A0A506URP9</accession>
<reference evidence="13 14" key="1">
    <citation type="submission" date="2019-03" db="EMBL/GenBank/DDBJ databases">
        <title>The complete genome sequence of Neokomagataea sp. Jb2 NBRC113641.</title>
        <authorList>
            <person name="Chua K.-O."/>
            <person name="Chan K.-G."/>
            <person name="See-Too W.-S."/>
        </authorList>
    </citation>
    <scope>NUCLEOTIDE SEQUENCE [LARGE SCALE GENOMIC DNA]</scope>
    <source>
        <strain evidence="13 14">Jb2</strain>
    </source>
</reference>
<keyword evidence="4 10" id="KW-0378">Hydrolase</keyword>
<dbReference type="EMBL" id="SORZ01000001">
    <property type="protein sequence ID" value="TPW36026.1"/>
    <property type="molecule type" value="Genomic_DNA"/>
</dbReference>
<evidence type="ECO:0000256" key="6">
    <source>
        <dbReference type="ARBA" id="ARBA00023102"/>
    </source>
</evidence>
<feature type="active site" description="Nucleophile" evidence="10 11">
    <location>
        <position position="86"/>
    </location>
</feature>
<sequence>MRVVVIDYNGGNLASAAQATRRAAQLRGVEAEVVISGEESVLQSADRLILPGQGAFADCAHGLHQAGLQPVLERMTQDGTPFLGICVGMQLMAESGLEHGCTEGLGWIKGEVARMEPAPDEAAGTARTLRLPHMGWNTLDFTPGAHPLTEGVQPGEHAYFVHSYALRHGDPAECVMTTQYGGQVPAMVARGTRCGTQFHVEKSQEVGLTLLGNFLQWQPVP</sequence>
<evidence type="ECO:0000256" key="3">
    <source>
        <dbReference type="ARBA" id="ARBA00022605"/>
    </source>
</evidence>
<keyword evidence="6 10" id="KW-0368">Histidine biosynthesis</keyword>
<comment type="caution">
    <text evidence="13">The sequence shown here is derived from an EMBL/GenBank/DDBJ whole genome shotgun (WGS) entry which is preliminary data.</text>
</comment>
<comment type="function">
    <text evidence="10">IGPS catalyzes the conversion of PRFAR and glutamine to IGP, AICAR and glutamate. The HisH subunit catalyzes the hydrolysis of glutamine to glutamate and ammonia as part of the synthesis of IGP and AICAR. The resulting ammonia molecule is channeled to the active site of HisF.</text>
</comment>
<proteinExistence type="inferred from homology"/>
<dbReference type="EC" id="3.5.1.2" evidence="10"/>
<comment type="pathway">
    <text evidence="1 10">Amino-acid biosynthesis; L-histidine biosynthesis; L-histidine from 5-phospho-alpha-D-ribose 1-diphosphate: step 5/9.</text>
</comment>
<keyword evidence="3 10" id="KW-0028">Amino-acid biosynthesis</keyword>
<dbReference type="GO" id="GO:0005737">
    <property type="term" value="C:cytoplasm"/>
    <property type="evidence" value="ECO:0007669"/>
    <property type="project" value="UniProtKB-SubCell"/>
</dbReference>
<evidence type="ECO:0000256" key="2">
    <source>
        <dbReference type="ARBA" id="ARBA00011152"/>
    </source>
</evidence>
<evidence type="ECO:0000256" key="7">
    <source>
        <dbReference type="ARBA" id="ARBA00023239"/>
    </source>
</evidence>
<dbReference type="Gene3D" id="3.40.50.880">
    <property type="match status" value="1"/>
</dbReference>
<evidence type="ECO:0000256" key="1">
    <source>
        <dbReference type="ARBA" id="ARBA00005091"/>
    </source>
</evidence>
<dbReference type="PIRSF" id="PIRSF000495">
    <property type="entry name" value="Amidotransf_hisH"/>
    <property type="match status" value="1"/>
</dbReference>
<evidence type="ECO:0000313" key="13">
    <source>
        <dbReference type="EMBL" id="TPW36026.1"/>
    </source>
</evidence>
<evidence type="ECO:0000256" key="9">
    <source>
        <dbReference type="ARBA" id="ARBA00049534"/>
    </source>
</evidence>
<organism evidence="13 14">
    <name type="scientific">Oecophyllibacter saccharovorans</name>
    <dbReference type="NCBI Taxonomy" id="2558360"/>
    <lineage>
        <taxon>Bacteria</taxon>
        <taxon>Pseudomonadati</taxon>
        <taxon>Pseudomonadota</taxon>
        <taxon>Alphaproteobacteria</taxon>
        <taxon>Acetobacterales</taxon>
        <taxon>Acetobacteraceae</taxon>
        <taxon>Oecophyllibacter</taxon>
    </lineage>
</organism>
<dbReference type="Proteomes" id="UP000315037">
    <property type="component" value="Unassembled WGS sequence"/>
</dbReference>
<dbReference type="InterPro" id="IPR010139">
    <property type="entry name" value="Imidazole-glycPsynth_HisH"/>
</dbReference>
<evidence type="ECO:0000313" key="14">
    <source>
        <dbReference type="Proteomes" id="UP000315037"/>
    </source>
</evidence>
<keyword evidence="5 10" id="KW-0315">Glutamine amidotransferase</keyword>
<evidence type="ECO:0000256" key="5">
    <source>
        <dbReference type="ARBA" id="ARBA00022962"/>
    </source>
</evidence>
<comment type="subunit">
    <text evidence="2 10">Heterodimer of HisH and HisF.</text>
</comment>
<gene>
    <name evidence="10 13" type="primary">hisH</name>
    <name evidence="13" type="ORF">E3202_03760</name>
</gene>
<dbReference type="AlphaFoldDB" id="A0A506URP9"/>
<dbReference type="PANTHER" id="PTHR42701:SF1">
    <property type="entry name" value="IMIDAZOLE GLYCEROL PHOSPHATE SYNTHASE SUBUNIT HISH"/>
    <property type="match status" value="1"/>
</dbReference>
<dbReference type="GO" id="GO:0004359">
    <property type="term" value="F:glutaminase activity"/>
    <property type="evidence" value="ECO:0007669"/>
    <property type="project" value="UniProtKB-EC"/>
</dbReference>
<dbReference type="UniPathway" id="UPA00031">
    <property type="reaction ID" value="UER00010"/>
</dbReference>
<dbReference type="InterPro" id="IPR017926">
    <property type="entry name" value="GATASE"/>
</dbReference>
<comment type="catalytic activity">
    <reaction evidence="9 10">
        <text>L-glutamine + H2O = L-glutamate + NH4(+)</text>
        <dbReference type="Rhea" id="RHEA:15889"/>
        <dbReference type="ChEBI" id="CHEBI:15377"/>
        <dbReference type="ChEBI" id="CHEBI:28938"/>
        <dbReference type="ChEBI" id="CHEBI:29985"/>
        <dbReference type="ChEBI" id="CHEBI:58359"/>
        <dbReference type="EC" id="3.5.1.2"/>
    </reaction>
</comment>
<dbReference type="PANTHER" id="PTHR42701">
    <property type="entry name" value="IMIDAZOLE GLYCEROL PHOSPHATE SYNTHASE SUBUNIT HISH"/>
    <property type="match status" value="1"/>
</dbReference>
<feature type="domain" description="Glutamine amidotransferase" evidence="12">
    <location>
        <begin position="15"/>
        <end position="213"/>
    </location>
</feature>
<feature type="active site" evidence="10 11">
    <location>
        <position position="199"/>
    </location>
</feature>
<comment type="catalytic activity">
    <reaction evidence="8 10">
        <text>5-[(5-phospho-1-deoxy-D-ribulos-1-ylimino)methylamino]-1-(5-phospho-beta-D-ribosyl)imidazole-4-carboxamide + L-glutamine = D-erythro-1-(imidazol-4-yl)glycerol 3-phosphate + 5-amino-1-(5-phospho-beta-D-ribosyl)imidazole-4-carboxamide + L-glutamate + H(+)</text>
        <dbReference type="Rhea" id="RHEA:24793"/>
        <dbReference type="ChEBI" id="CHEBI:15378"/>
        <dbReference type="ChEBI" id="CHEBI:29985"/>
        <dbReference type="ChEBI" id="CHEBI:58278"/>
        <dbReference type="ChEBI" id="CHEBI:58359"/>
        <dbReference type="ChEBI" id="CHEBI:58475"/>
        <dbReference type="ChEBI" id="CHEBI:58525"/>
        <dbReference type="EC" id="4.3.2.10"/>
    </reaction>
</comment>
<keyword evidence="10" id="KW-0963">Cytoplasm</keyword>
<dbReference type="GO" id="GO:0016829">
    <property type="term" value="F:lyase activity"/>
    <property type="evidence" value="ECO:0007669"/>
    <property type="project" value="UniProtKB-KW"/>
</dbReference>
<comment type="subcellular location">
    <subcellularLocation>
        <location evidence="10">Cytoplasm</location>
    </subcellularLocation>
</comment>
<dbReference type="PROSITE" id="PS51273">
    <property type="entry name" value="GATASE_TYPE_1"/>
    <property type="match status" value="1"/>
</dbReference>
<evidence type="ECO:0000256" key="11">
    <source>
        <dbReference type="PIRSR" id="PIRSR000495-1"/>
    </source>
</evidence>
<dbReference type="EC" id="4.3.2.10" evidence="10"/>
<dbReference type="GO" id="GO:0000105">
    <property type="term" value="P:L-histidine biosynthetic process"/>
    <property type="evidence" value="ECO:0007669"/>
    <property type="project" value="UniProtKB-UniRule"/>
</dbReference>
<dbReference type="SUPFAM" id="SSF52317">
    <property type="entry name" value="Class I glutamine amidotransferase-like"/>
    <property type="match status" value="1"/>
</dbReference>
<feature type="active site" evidence="10 11">
    <location>
        <position position="201"/>
    </location>
</feature>